<dbReference type="Proteomes" id="UP001143856">
    <property type="component" value="Unassembled WGS sequence"/>
</dbReference>
<protein>
    <submittedName>
        <fullName evidence="1">Uncharacterized protein</fullName>
    </submittedName>
</protein>
<keyword evidence="2" id="KW-1185">Reference proteome</keyword>
<comment type="caution">
    <text evidence="1">The sequence shown here is derived from an EMBL/GenBank/DDBJ whole genome shotgun (WGS) entry which is preliminary data.</text>
</comment>
<organism evidence="1 2">
    <name type="scientific">Xylaria curta</name>
    <dbReference type="NCBI Taxonomy" id="42375"/>
    <lineage>
        <taxon>Eukaryota</taxon>
        <taxon>Fungi</taxon>
        <taxon>Dikarya</taxon>
        <taxon>Ascomycota</taxon>
        <taxon>Pezizomycotina</taxon>
        <taxon>Sordariomycetes</taxon>
        <taxon>Xylariomycetidae</taxon>
        <taxon>Xylariales</taxon>
        <taxon>Xylariaceae</taxon>
        <taxon>Xylaria</taxon>
    </lineage>
</organism>
<proteinExistence type="predicted"/>
<accession>A0ACC1PFT4</accession>
<evidence type="ECO:0000313" key="1">
    <source>
        <dbReference type="EMBL" id="KAJ2991802.1"/>
    </source>
</evidence>
<reference evidence="1" key="1">
    <citation type="submission" date="2022-10" db="EMBL/GenBank/DDBJ databases">
        <title>Genome Sequence of Xylaria curta.</title>
        <authorList>
            <person name="Buettner E."/>
        </authorList>
    </citation>
    <scope>NUCLEOTIDE SEQUENCE</scope>
    <source>
        <strain evidence="1">Babe10</strain>
    </source>
</reference>
<sequence length="709" mass="80107">MGGGGSPRSGAKCEWDIDAEEPPIEAESAAIQTRLKNLPELFKQGPISFGYESDEDEEPDECDILHALANIIDLTDDTLIRQHQSEIQPPCNPPSPSVLPKLRCYFNGSRIEQGSTVEMRALEQPRLFKASFLYVNHIFSTPRGIQLRGVPLTRLRNLRGRLPRLRNEVAMILHVDSNDKRPEEVQSTIEIPITDVIKIRNCHFTNADFPQHRTVLGVYGTIADLEEQGVLMCRWKCVFIYRDSTTRIAHVNQTRKNAAPLECIVEHLNAKNVSKKRFKVPETGRFNIWRGGKVRGGEHEPEVGNNSVEGPVIQLDSGEDSELVLIEKKPGQRYTFGDMFCGAGGASCGARKAGFQVKVACDNHSGACNTYAKVFPEALLRILDIFEFITSEDSKLRVDVLHLSPPCQFWSPAHTCAGVNDDANIAVLFSCRELIKKLRPRLFTLEQTYGILDPRFEYYFNALIHGFTENNYSEKNSPPFPKATHIAPDIEKRGGKPYATVKKMLARIPRDATQYDEMHQPQDMVRKRLERWDPDVTLKRCITTNGGVGNYHPNGRRDFTLREYAMLQTFPVDYPFQNPERKKQIGNAFPPLVVKVLYTHLRQWLENKDCVYAVENEPIDPDDPDIEILDLEDDGLMDETSDDEGIEYVGSQQLSSSSSDCRSGCQDAMDLDASDGDYGPVPCVDANQRQHRRGWMGETQEYIDLTADD</sequence>
<evidence type="ECO:0000313" key="2">
    <source>
        <dbReference type="Proteomes" id="UP001143856"/>
    </source>
</evidence>
<dbReference type="EMBL" id="JAPDGR010000307">
    <property type="protein sequence ID" value="KAJ2991802.1"/>
    <property type="molecule type" value="Genomic_DNA"/>
</dbReference>
<name>A0ACC1PFT4_9PEZI</name>
<gene>
    <name evidence="1" type="ORF">NUW58_g2386</name>
</gene>